<reference evidence="2 3" key="1">
    <citation type="submission" date="2014-11" db="EMBL/GenBank/DDBJ databases">
        <authorList>
            <person name="Zhu J."/>
            <person name="Qi W."/>
            <person name="Song R."/>
        </authorList>
    </citation>
    <scope>NUCLEOTIDE SEQUENCE [LARGE SCALE GENOMIC DNA]</scope>
</reference>
<dbReference type="EMBL" id="CDMY01000922">
    <property type="protein sequence ID" value="CEM37023.1"/>
    <property type="molecule type" value="Genomic_DNA"/>
</dbReference>
<feature type="signal peptide" evidence="1">
    <location>
        <begin position="1"/>
        <end position="20"/>
    </location>
</feature>
<evidence type="ECO:0000313" key="2">
    <source>
        <dbReference type="EMBL" id="CEM37023.1"/>
    </source>
</evidence>
<dbReference type="AlphaFoldDB" id="A0A0G4H0I1"/>
<dbReference type="VEuPathDB" id="CryptoDB:Vbra_1622"/>
<sequence length="165" mass="18653">MAWAHNAVLPFFVLVMGMKAKLVIHPLYHSKKINCNTTNFPNNEWEAEVKNIIVKAMRTALGDLAEESNNSKDKKKRKSNTGIMKAQNKRCKIEGCEEPLASAGKVWLVVEGGKFICLNYIVPKLEEELRMIQAKNAGTHCPLDKSMQNLIDEYAPEYANNDMEN</sequence>
<organism evidence="2 3">
    <name type="scientific">Vitrella brassicaformis (strain CCMP3155)</name>
    <dbReference type="NCBI Taxonomy" id="1169540"/>
    <lineage>
        <taxon>Eukaryota</taxon>
        <taxon>Sar</taxon>
        <taxon>Alveolata</taxon>
        <taxon>Colpodellida</taxon>
        <taxon>Vitrellaceae</taxon>
        <taxon>Vitrella</taxon>
    </lineage>
</organism>
<evidence type="ECO:0000313" key="3">
    <source>
        <dbReference type="Proteomes" id="UP000041254"/>
    </source>
</evidence>
<keyword evidence="1" id="KW-0732">Signal</keyword>
<protein>
    <submittedName>
        <fullName evidence="2">Uncharacterized protein</fullName>
    </submittedName>
</protein>
<keyword evidence="3" id="KW-1185">Reference proteome</keyword>
<evidence type="ECO:0000256" key="1">
    <source>
        <dbReference type="SAM" id="SignalP"/>
    </source>
</evidence>
<feature type="chain" id="PRO_5005191269" evidence="1">
    <location>
        <begin position="21"/>
        <end position="165"/>
    </location>
</feature>
<proteinExistence type="predicted"/>
<dbReference type="Proteomes" id="UP000041254">
    <property type="component" value="Unassembled WGS sequence"/>
</dbReference>
<gene>
    <name evidence="2" type="ORF">Vbra_1622</name>
</gene>
<dbReference type="InParanoid" id="A0A0G4H0I1"/>
<name>A0A0G4H0I1_VITBC</name>
<accession>A0A0G4H0I1</accession>
<dbReference type="PhylomeDB" id="A0A0G4H0I1"/>